<dbReference type="eggNOG" id="KOG1363">
    <property type="taxonomic scope" value="Eukaryota"/>
</dbReference>
<feature type="domain" description="UBX" evidence="3">
    <location>
        <begin position="533"/>
        <end position="650"/>
    </location>
</feature>
<dbReference type="GO" id="GO:0036503">
    <property type="term" value="P:ERAD pathway"/>
    <property type="evidence" value="ECO:0007669"/>
    <property type="project" value="TreeGrafter"/>
</dbReference>
<dbReference type="PANTHER" id="PTHR23322:SF1">
    <property type="entry name" value="FAS-ASSOCIATED FACTOR 2"/>
    <property type="match status" value="1"/>
</dbReference>
<dbReference type="Gene3D" id="3.10.20.90">
    <property type="entry name" value="Phosphatidylinositol 3-kinase Catalytic Subunit, Chain A, domain 1"/>
    <property type="match status" value="1"/>
</dbReference>
<dbReference type="InterPro" id="IPR001012">
    <property type="entry name" value="UBX_dom"/>
</dbReference>
<dbReference type="AlphaFoldDB" id="G8YAZ6"/>
<dbReference type="InterPro" id="IPR050730">
    <property type="entry name" value="UBX_domain-protein"/>
</dbReference>
<reference evidence="4" key="1">
    <citation type="submission" date="2011-10" db="EMBL/GenBank/DDBJ databases">
        <authorList>
            <person name="Genoscope - CEA"/>
        </authorList>
    </citation>
    <scope>NUCLEOTIDE SEQUENCE</scope>
</reference>
<name>G8YAZ6_PICSO</name>
<accession>G8YAZ6</accession>
<dbReference type="InterPro" id="IPR029071">
    <property type="entry name" value="Ubiquitin-like_domsf"/>
</dbReference>
<dbReference type="Pfam" id="PF00789">
    <property type="entry name" value="UBX"/>
    <property type="match status" value="1"/>
</dbReference>
<feature type="coiled-coil region" evidence="1">
    <location>
        <begin position="487"/>
        <end position="521"/>
    </location>
</feature>
<feature type="compositionally biased region" description="Polar residues" evidence="2">
    <location>
        <begin position="174"/>
        <end position="189"/>
    </location>
</feature>
<dbReference type="Pfam" id="PF14555">
    <property type="entry name" value="UBA_4"/>
    <property type="match status" value="1"/>
</dbReference>
<organism evidence="4 6">
    <name type="scientific">Pichia sorbitophila (strain ATCC MYA-4447 / BCRC 22081 / CBS 7064 / NBRC 10061 / NRRL Y-12695)</name>
    <name type="common">Hybrid yeast</name>
    <dbReference type="NCBI Taxonomy" id="559304"/>
    <lineage>
        <taxon>Eukaryota</taxon>
        <taxon>Fungi</taxon>
        <taxon>Dikarya</taxon>
        <taxon>Ascomycota</taxon>
        <taxon>Saccharomycotina</taxon>
        <taxon>Pichiomycetes</taxon>
        <taxon>Debaryomycetaceae</taxon>
        <taxon>Millerozyma</taxon>
    </lineage>
</organism>
<evidence type="ECO:0000313" key="5">
    <source>
        <dbReference type="EMBL" id="CCE84691.1"/>
    </source>
</evidence>
<dbReference type="Gene3D" id="1.10.8.10">
    <property type="entry name" value="DNA helicase RuvA subunit, C-terminal domain"/>
    <property type="match status" value="1"/>
</dbReference>
<protein>
    <submittedName>
        <fullName evidence="4">Piso0_004245 protein</fullName>
    </submittedName>
</protein>
<evidence type="ECO:0000256" key="2">
    <source>
        <dbReference type="SAM" id="MobiDB-lite"/>
    </source>
</evidence>
<dbReference type="PANTHER" id="PTHR23322">
    <property type="entry name" value="FAS-ASSOCIATED PROTEIN"/>
    <property type="match status" value="1"/>
</dbReference>
<gene>
    <name evidence="4" type="primary">Piso0_004245</name>
    <name evidence="4" type="ORF">GNLVRS01_PISO0K12638g</name>
    <name evidence="5" type="ORF">GNLVRS01_PISO0L12639g</name>
</gene>
<reference evidence="6" key="2">
    <citation type="journal article" date="2012" name="G3 (Bethesda)">
        <title>Pichia sorbitophila, an interspecies yeast hybrid reveals early steps of genome resolution following polyploidization.</title>
        <authorList>
            <person name="Leh Louis V."/>
            <person name="Despons L."/>
            <person name="Friedrich A."/>
            <person name="Martin T."/>
            <person name="Durrens P."/>
            <person name="Casaregola S."/>
            <person name="Neuveglise C."/>
            <person name="Fairhead C."/>
            <person name="Marck C."/>
            <person name="Cruz J.A."/>
            <person name="Straub M.L."/>
            <person name="Kugler V."/>
            <person name="Sacerdot C."/>
            <person name="Uzunov Z."/>
            <person name="Thierry A."/>
            <person name="Weiss S."/>
            <person name="Bleykasten C."/>
            <person name="De Montigny J."/>
            <person name="Jacques N."/>
            <person name="Jung P."/>
            <person name="Lemaire M."/>
            <person name="Mallet S."/>
            <person name="Morel G."/>
            <person name="Richard G.F."/>
            <person name="Sarkar A."/>
            <person name="Savel G."/>
            <person name="Schacherer J."/>
            <person name="Seret M.L."/>
            <person name="Talla E."/>
            <person name="Samson G."/>
            <person name="Jubin C."/>
            <person name="Poulain J."/>
            <person name="Vacherie B."/>
            <person name="Barbe V."/>
            <person name="Pelletier E."/>
            <person name="Sherman D.J."/>
            <person name="Westhof E."/>
            <person name="Weissenbach J."/>
            <person name="Baret P.V."/>
            <person name="Wincker P."/>
            <person name="Gaillardin C."/>
            <person name="Dujon B."/>
            <person name="Souciet J.L."/>
        </authorList>
    </citation>
    <scope>NUCLEOTIDE SEQUENCE [LARGE SCALE GENOMIC DNA]</scope>
    <source>
        <strain evidence="6">ATCC MYA-4447 / BCRC 22081 / CBS 7064 / NBRC 10061 / NRRL Y-12695</strain>
    </source>
</reference>
<dbReference type="GO" id="GO:0043130">
    <property type="term" value="F:ubiquitin binding"/>
    <property type="evidence" value="ECO:0007669"/>
    <property type="project" value="TreeGrafter"/>
</dbReference>
<evidence type="ECO:0000313" key="6">
    <source>
        <dbReference type="Proteomes" id="UP000005222"/>
    </source>
</evidence>
<dbReference type="PROSITE" id="PS50033">
    <property type="entry name" value="UBX"/>
    <property type="match status" value="1"/>
</dbReference>
<keyword evidence="1" id="KW-0175">Coiled coil</keyword>
<proteinExistence type="predicted"/>
<dbReference type="FunCoup" id="G8YAZ6">
    <property type="interactions" value="225"/>
</dbReference>
<dbReference type="OrthoDB" id="1026733at2759"/>
<evidence type="ECO:0000259" key="3">
    <source>
        <dbReference type="PROSITE" id="PS50033"/>
    </source>
</evidence>
<keyword evidence="6" id="KW-1185">Reference proteome</keyword>
<sequence length="664" mass="75129">MVLEDLSEEQKQTVEQFEAIAGIERDDETARKVAQLLGIFGWNLNNAISDYFDRQFDALETPVSHGAGGVGISTSGVEAFDTDIAQLSRREAHDGNHSMFGHGMDDTTTSFSQSEHTINLQDQLIYEGLIPRLPRAPRISNNWQLDLGIHSSLKAGYSSATGTSNPASAAYPSPDSTSDAQRGSNSSRPNRPKNPVLHVLWVLVFILPKTLVQVLLSAFRQLFSDSGNLSLNKLPKKFDYDNYDFNYHFLEWLQEKLSSGSQFATNLPQSADSEDQGEKASFVANSTLTDSSTLVDNQSAQVSPYHGKSKTLMETFNISSSNFNDVHFASQHDFDWTLVILINDNEDTQNFLTSLLSDTFFYKLFNKEDGSFKETQLFVNNVNKSPEAFEVATTYKVKRLPYVMLAANVTNNPSTMASMSVLYKSNISSPYITPSECPNTVKKILKNLNKILEHFNPQLVSQRYDKKEIEISRILREQQDRAYTESLERDKLKKIEKENKLKEKQKEEQRVKQRQAFLENLLATAWFDNKLADSEEKTKISLKLPPGKRLVQVIPKTFTLNELYLFVELKLFVDELLESPDNEFKTESDIITSKTEASLAEVLSFEEYFSSYSFAFELIQPYPKKVFTPSPDMISDIPELKAGSNLLVERTEDSSEDEESDENV</sequence>
<feature type="region of interest" description="Disordered" evidence="2">
    <location>
        <begin position="163"/>
        <end position="191"/>
    </location>
</feature>
<dbReference type="STRING" id="559304.G8YAZ6"/>
<dbReference type="EMBL" id="FO082049">
    <property type="protein sequence ID" value="CCE83660.1"/>
    <property type="molecule type" value="Genomic_DNA"/>
</dbReference>
<dbReference type="GO" id="GO:0005783">
    <property type="term" value="C:endoplasmic reticulum"/>
    <property type="evidence" value="ECO:0007669"/>
    <property type="project" value="TreeGrafter"/>
</dbReference>
<evidence type="ECO:0000256" key="1">
    <source>
        <dbReference type="SAM" id="Coils"/>
    </source>
</evidence>
<dbReference type="SUPFAM" id="SSF54236">
    <property type="entry name" value="Ubiquitin-like"/>
    <property type="match status" value="1"/>
</dbReference>
<dbReference type="Proteomes" id="UP000005222">
    <property type="component" value="Chromosome K"/>
</dbReference>
<evidence type="ECO:0000313" key="4">
    <source>
        <dbReference type="EMBL" id="CCE83660.1"/>
    </source>
</evidence>
<dbReference type="InParanoid" id="G8YAZ6"/>
<dbReference type="Proteomes" id="UP000005222">
    <property type="component" value="Chromosome L"/>
</dbReference>
<dbReference type="EMBL" id="FO082048">
    <property type="protein sequence ID" value="CCE84691.1"/>
    <property type="molecule type" value="Genomic_DNA"/>
</dbReference>
<dbReference type="HOGENOM" id="CLU_413380_0_0_1"/>